<organism evidence="9 10">
    <name type="scientific">Asaia bogorensis</name>
    <dbReference type="NCBI Taxonomy" id="91915"/>
    <lineage>
        <taxon>Bacteria</taxon>
        <taxon>Pseudomonadati</taxon>
        <taxon>Pseudomonadota</taxon>
        <taxon>Alphaproteobacteria</taxon>
        <taxon>Acetobacterales</taxon>
        <taxon>Acetobacteraceae</taxon>
        <taxon>Asaia</taxon>
    </lineage>
</organism>
<dbReference type="Proteomes" id="UP000027583">
    <property type="component" value="Unassembled WGS sequence"/>
</dbReference>
<keyword evidence="7" id="KW-0133">Cell shape</keyword>
<dbReference type="InterPro" id="IPR005762">
    <property type="entry name" value="MurD"/>
</dbReference>
<dbReference type="Pfam" id="PF08245">
    <property type="entry name" value="Mur_ligase_M"/>
    <property type="match status" value="1"/>
</dbReference>
<evidence type="ECO:0000313" key="9">
    <source>
        <dbReference type="EMBL" id="CDG39216.1"/>
    </source>
</evidence>
<evidence type="ECO:0000313" key="10">
    <source>
        <dbReference type="Proteomes" id="UP000027583"/>
    </source>
</evidence>
<dbReference type="SUPFAM" id="SSF51984">
    <property type="entry name" value="MurCD N-terminal domain"/>
    <property type="match status" value="1"/>
</dbReference>
<dbReference type="AlphaFoldDB" id="A0A060QJ19"/>
<keyword evidence="7" id="KW-0573">Peptidoglycan synthesis</keyword>
<dbReference type="GO" id="GO:0005524">
    <property type="term" value="F:ATP binding"/>
    <property type="evidence" value="ECO:0007669"/>
    <property type="project" value="UniProtKB-UniRule"/>
</dbReference>
<dbReference type="GO" id="GO:0071555">
    <property type="term" value="P:cell wall organization"/>
    <property type="evidence" value="ECO:0007669"/>
    <property type="project" value="UniProtKB-KW"/>
</dbReference>
<comment type="caution">
    <text evidence="9">The sequence shown here is derived from an EMBL/GenBank/DDBJ whole genome shotgun (WGS) entry which is preliminary data.</text>
</comment>
<keyword evidence="3 7" id="KW-0963">Cytoplasm</keyword>
<dbReference type="UniPathway" id="UPA00219"/>
<dbReference type="PANTHER" id="PTHR43692">
    <property type="entry name" value="UDP-N-ACETYLMURAMOYLALANINE--D-GLUTAMATE LIGASE"/>
    <property type="match status" value="1"/>
</dbReference>
<dbReference type="GO" id="GO:0051301">
    <property type="term" value="P:cell division"/>
    <property type="evidence" value="ECO:0007669"/>
    <property type="project" value="UniProtKB-KW"/>
</dbReference>
<comment type="pathway">
    <text evidence="2 7">Cell wall biogenesis; peptidoglycan biosynthesis.</text>
</comment>
<evidence type="ECO:0000256" key="4">
    <source>
        <dbReference type="ARBA" id="ARBA00022598"/>
    </source>
</evidence>
<keyword evidence="7" id="KW-0131">Cell cycle</keyword>
<comment type="function">
    <text evidence="7">Cell wall formation. Catalyzes the addition of glutamate to the nucleotide precursor UDP-N-acetylmuramoyl-L-alanine (UMA).</text>
</comment>
<dbReference type="InterPro" id="IPR036565">
    <property type="entry name" value="Mur-like_cat_sf"/>
</dbReference>
<evidence type="ECO:0000256" key="1">
    <source>
        <dbReference type="ARBA" id="ARBA00004496"/>
    </source>
</evidence>
<sequence>MTGRPFPSDLFAGSRFAVVGLGRNGHAVVKALLGMGAEVQAWDDKSPPAPDAYGAQGENSRFTAAPLEDLTGFEALILSPGIPHRLPSPHPVAVKARDAGVPVLSDAEILYRAVRKAGSKARFASITGTNGKSTTTALLAHMLDRAGVPVLAGGNLGTASLALPLLPDDGVYVIEMSSYMLERLDQYHAATACLLNLTPDHLDRHGDMAGYAAAKRHVFDNMTPGDLAVVGMDDTYTRAEASTLIAEGLNVVTISVHDETLIAPVAKALEAAPALPGAHNLQNALVARAMAKHLGLDDRAIETGLTTYPGLPHRQALAGVVDGIRFINDSKATNAEAAEKALLCYDKVIWIAGGTAKSGGIEALAPLFDRIAKAFLIGRDAPILQATLLAHGVATEISQTLDVATSAALKTARALDAPVVLLSPACASFDQFASFEARGASFIDILTRLSDSETP</sequence>
<dbReference type="SUPFAM" id="SSF53244">
    <property type="entry name" value="MurD-like peptide ligases, peptide-binding domain"/>
    <property type="match status" value="1"/>
</dbReference>
<comment type="subcellular location">
    <subcellularLocation>
        <location evidence="1 7">Cytoplasm</location>
    </subcellularLocation>
</comment>
<comment type="catalytic activity">
    <reaction evidence="7">
        <text>UDP-N-acetyl-alpha-D-muramoyl-L-alanine + D-glutamate + ATP = UDP-N-acetyl-alpha-D-muramoyl-L-alanyl-D-glutamate + ADP + phosphate + H(+)</text>
        <dbReference type="Rhea" id="RHEA:16429"/>
        <dbReference type="ChEBI" id="CHEBI:15378"/>
        <dbReference type="ChEBI" id="CHEBI:29986"/>
        <dbReference type="ChEBI" id="CHEBI:30616"/>
        <dbReference type="ChEBI" id="CHEBI:43474"/>
        <dbReference type="ChEBI" id="CHEBI:83898"/>
        <dbReference type="ChEBI" id="CHEBI:83900"/>
        <dbReference type="ChEBI" id="CHEBI:456216"/>
        <dbReference type="EC" id="6.3.2.9"/>
    </reaction>
</comment>
<dbReference type="GO" id="GO:0008764">
    <property type="term" value="F:UDP-N-acetylmuramoylalanine-D-glutamate ligase activity"/>
    <property type="evidence" value="ECO:0007669"/>
    <property type="project" value="UniProtKB-UniRule"/>
</dbReference>
<dbReference type="InterPro" id="IPR036615">
    <property type="entry name" value="Mur_ligase_C_dom_sf"/>
</dbReference>
<proteinExistence type="inferred from homology"/>
<dbReference type="SUPFAM" id="SSF53623">
    <property type="entry name" value="MurD-like peptide ligases, catalytic domain"/>
    <property type="match status" value="1"/>
</dbReference>
<keyword evidence="4 7" id="KW-0436">Ligase</keyword>
<gene>
    <name evidence="7" type="primary">murD</name>
    <name evidence="9" type="ORF">ASAP_1171</name>
</gene>
<dbReference type="Gene3D" id="3.40.50.720">
    <property type="entry name" value="NAD(P)-binding Rossmann-like Domain"/>
    <property type="match status" value="1"/>
</dbReference>
<keyword evidence="7" id="KW-0132">Cell division</keyword>
<dbReference type="GO" id="GO:0009252">
    <property type="term" value="P:peptidoglycan biosynthetic process"/>
    <property type="evidence" value="ECO:0007669"/>
    <property type="project" value="UniProtKB-UniRule"/>
</dbReference>
<evidence type="ECO:0000256" key="7">
    <source>
        <dbReference type="HAMAP-Rule" id="MF_00639"/>
    </source>
</evidence>
<dbReference type="EMBL" id="CBLX010000009">
    <property type="protein sequence ID" value="CDG39216.1"/>
    <property type="molecule type" value="Genomic_DNA"/>
</dbReference>
<keyword evidence="7" id="KW-0961">Cell wall biogenesis/degradation</keyword>
<feature type="binding site" evidence="7">
    <location>
        <begin position="128"/>
        <end position="134"/>
    </location>
    <ligand>
        <name>ATP</name>
        <dbReference type="ChEBI" id="CHEBI:30616"/>
    </ligand>
</feature>
<dbReference type="eggNOG" id="COG0771">
    <property type="taxonomic scope" value="Bacteria"/>
</dbReference>
<dbReference type="RefSeq" id="WP_023977566.1">
    <property type="nucleotide sequence ID" value="NZ_CBLX010000009.1"/>
</dbReference>
<dbReference type="Gene3D" id="3.90.190.20">
    <property type="entry name" value="Mur ligase, C-terminal domain"/>
    <property type="match status" value="1"/>
</dbReference>
<dbReference type="EC" id="6.3.2.9" evidence="7"/>
<feature type="domain" description="Mur ligase central" evidence="8">
    <location>
        <begin position="126"/>
        <end position="290"/>
    </location>
</feature>
<dbReference type="PANTHER" id="PTHR43692:SF1">
    <property type="entry name" value="UDP-N-ACETYLMURAMOYLALANINE--D-GLUTAMATE LIGASE"/>
    <property type="match status" value="1"/>
</dbReference>
<name>A0A060QJ19_9PROT</name>
<dbReference type="Gene3D" id="3.40.1190.10">
    <property type="entry name" value="Mur-like, catalytic domain"/>
    <property type="match status" value="1"/>
</dbReference>
<evidence type="ECO:0000256" key="6">
    <source>
        <dbReference type="ARBA" id="ARBA00022840"/>
    </source>
</evidence>
<comment type="similarity">
    <text evidence="7">Belongs to the MurCDEF family.</text>
</comment>
<evidence type="ECO:0000256" key="5">
    <source>
        <dbReference type="ARBA" id="ARBA00022741"/>
    </source>
</evidence>
<dbReference type="HAMAP" id="MF_00639">
    <property type="entry name" value="MurD"/>
    <property type="match status" value="1"/>
</dbReference>
<evidence type="ECO:0000256" key="2">
    <source>
        <dbReference type="ARBA" id="ARBA00004752"/>
    </source>
</evidence>
<dbReference type="GO" id="GO:0008360">
    <property type="term" value="P:regulation of cell shape"/>
    <property type="evidence" value="ECO:0007669"/>
    <property type="project" value="UniProtKB-KW"/>
</dbReference>
<dbReference type="InterPro" id="IPR013221">
    <property type="entry name" value="Mur_ligase_cen"/>
</dbReference>
<evidence type="ECO:0000259" key="8">
    <source>
        <dbReference type="Pfam" id="PF08245"/>
    </source>
</evidence>
<keyword evidence="6 7" id="KW-0067">ATP-binding</keyword>
<protein>
    <recommendedName>
        <fullName evidence="7">UDP-N-acetylmuramoylalanine--D-glutamate ligase</fullName>
        <ecNumber evidence="7">6.3.2.9</ecNumber>
    </recommendedName>
    <alternativeName>
        <fullName evidence="7">D-glutamic acid-adding enzyme</fullName>
    </alternativeName>
    <alternativeName>
        <fullName evidence="7">UDP-N-acetylmuramoyl-L-alanyl-D-glutamate synthetase</fullName>
    </alternativeName>
</protein>
<dbReference type="GO" id="GO:0005737">
    <property type="term" value="C:cytoplasm"/>
    <property type="evidence" value="ECO:0007669"/>
    <property type="project" value="UniProtKB-SubCell"/>
</dbReference>
<evidence type="ECO:0000256" key="3">
    <source>
        <dbReference type="ARBA" id="ARBA00022490"/>
    </source>
</evidence>
<keyword evidence="5 7" id="KW-0547">Nucleotide-binding</keyword>
<dbReference type="NCBIfam" id="TIGR01087">
    <property type="entry name" value="murD"/>
    <property type="match status" value="1"/>
</dbReference>
<reference evidence="9 10" key="1">
    <citation type="journal article" date="2014" name="Genome Biol. Evol.">
        <title>Acetic acid bacteria genomes reveal functional traits for adaptation to life in insect guts.</title>
        <authorList>
            <person name="Chouaia B."/>
            <person name="Gaiarsa S."/>
            <person name="Crotti E."/>
            <person name="Comandatore F."/>
            <person name="Degli Esposti M."/>
            <person name="Ricci I."/>
            <person name="Alma A."/>
            <person name="Favia G."/>
            <person name="Bandi C."/>
            <person name="Daffonchio D."/>
        </authorList>
    </citation>
    <scope>NUCLEOTIDE SEQUENCE [LARGE SCALE GENOMIC DNA]</scope>
    <source>
        <strain evidence="9 10">SF2.1</strain>
    </source>
</reference>
<accession>A0A060QJ19</accession>
<reference evidence="9 10" key="2">
    <citation type="journal article" date="2014" name="PLoS ONE">
        <title>Evolution of mitochondria reconstructed from the energy metabolism of living bacteria.</title>
        <authorList>
            <person name="Degli Esposti M."/>
            <person name="Chouaia B."/>
            <person name="Comandatore F."/>
            <person name="Crotti E."/>
            <person name="Sassera D."/>
            <person name="Lievens P.M."/>
            <person name="Daffonchio D."/>
            <person name="Bandi C."/>
        </authorList>
    </citation>
    <scope>NUCLEOTIDE SEQUENCE [LARGE SCALE GENOMIC DNA]</scope>
    <source>
        <strain evidence="9 10">SF2.1</strain>
    </source>
</reference>